<gene>
    <name evidence="1" type="ORF">JOF34_001321</name>
</gene>
<protein>
    <submittedName>
        <fullName evidence="1">Uncharacterized protein</fullName>
    </submittedName>
</protein>
<dbReference type="Proteomes" id="UP001519362">
    <property type="component" value="Unassembled WGS sequence"/>
</dbReference>
<evidence type="ECO:0000313" key="2">
    <source>
        <dbReference type="Proteomes" id="UP001519362"/>
    </source>
</evidence>
<dbReference type="RefSeq" id="WP_165135654.1">
    <property type="nucleotide sequence ID" value="NZ_CP049253.1"/>
</dbReference>
<proteinExistence type="predicted"/>
<accession>A0ABS4ZHH4</accession>
<sequence>MHSAPLSIGNKRANLDTDTDIGVHTVTLSGAESGSVTAQFDVVAGSLLATGVRLTPWV</sequence>
<evidence type="ECO:0000313" key="1">
    <source>
        <dbReference type="EMBL" id="MBP2436735.1"/>
    </source>
</evidence>
<name>A0ABS4ZHH4_9MICO</name>
<organism evidence="1 2">
    <name type="scientific">Microbacterium amylolyticum</name>
    <dbReference type="NCBI Taxonomy" id="936337"/>
    <lineage>
        <taxon>Bacteria</taxon>
        <taxon>Bacillati</taxon>
        <taxon>Actinomycetota</taxon>
        <taxon>Actinomycetes</taxon>
        <taxon>Micrococcales</taxon>
        <taxon>Microbacteriaceae</taxon>
        <taxon>Microbacterium</taxon>
    </lineage>
</organism>
<keyword evidence="2" id="KW-1185">Reference proteome</keyword>
<dbReference type="EMBL" id="JAGIOL010000001">
    <property type="protein sequence ID" value="MBP2436735.1"/>
    <property type="molecule type" value="Genomic_DNA"/>
</dbReference>
<comment type="caution">
    <text evidence="1">The sequence shown here is derived from an EMBL/GenBank/DDBJ whole genome shotgun (WGS) entry which is preliminary data.</text>
</comment>
<reference evidence="1 2" key="1">
    <citation type="submission" date="2021-03" db="EMBL/GenBank/DDBJ databases">
        <title>Sequencing the genomes of 1000 actinobacteria strains.</title>
        <authorList>
            <person name="Klenk H.-P."/>
        </authorList>
    </citation>
    <scope>NUCLEOTIDE SEQUENCE [LARGE SCALE GENOMIC DNA]</scope>
    <source>
        <strain evidence="1 2">DSM 24221</strain>
    </source>
</reference>